<evidence type="ECO:0000313" key="3">
    <source>
        <dbReference type="Proteomes" id="UP001597419"/>
    </source>
</evidence>
<evidence type="ECO:0000256" key="1">
    <source>
        <dbReference type="SAM" id="MobiDB-lite"/>
    </source>
</evidence>
<accession>A0ABW5GP59</accession>
<gene>
    <name evidence="2" type="ORF">ACFSYJ_28960</name>
</gene>
<proteinExistence type="predicted"/>
<organism evidence="2 3">
    <name type="scientific">Amycolatopsis samaneae</name>
    <dbReference type="NCBI Taxonomy" id="664691"/>
    <lineage>
        <taxon>Bacteria</taxon>
        <taxon>Bacillati</taxon>
        <taxon>Actinomycetota</taxon>
        <taxon>Actinomycetes</taxon>
        <taxon>Pseudonocardiales</taxon>
        <taxon>Pseudonocardiaceae</taxon>
        <taxon>Amycolatopsis</taxon>
    </lineage>
</organism>
<evidence type="ECO:0000313" key="2">
    <source>
        <dbReference type="EMBL" id="MFD2462671.1"/>
    </source>
</evidence>
<sequence>MQRERHDTWAAAQVSLDYLLPDVVRRCDLLVVVSATTSAASSAAWSGPRPLTGPGEPAQDGARSVDTVVRNLFGIAVLDIAAADEVLLHTSAGGVELPF</sequence>
<feature type="region of interest" description="Disordered" evidence="1">
    <location>
        <begin position="37"/>
        <end position="61"/>
    </location>
</feature>
<comment type="caution">
    <text evidence="2">The sequence shown here is derived from an EMBL/GenBank/DDBJ whole genome shotgun (WGS) entry which is preliminary data.</text>
</comment>
<dbReference type="RefSeq" id="WP_345403896.1">
    <property type="nucleotide sequence ID" value="NZ_BAABHG010000015.1"/>
</dbReference>
<feature type="compositionally biased region" description="Low complexity" evidence="1">
    <location>
        <begin position="37"/>
        <end position="46"/>
    </location>
</feature>
<protein>
    <submittedName>
        <fullName evidence="2">Uncharacterized protein</fullName>
    </submittedName>
</protein>
<name>A0ABW5GP59_9PSEU</name>
<dbReference type="Proteomes" id="UP001597419">
    <property type="component" value="Unassembled WGS sequence"/>
</dbReference>
<keyword evidence="3" id="KW-1185">Reference proteome</keyword>
<reference evidence="3" key="1">
    <citation type="journal article" date="2019" name="Int. J. Syst. Evol. Microbiol.">
        <title>The Global Catalogue of Microorganisms (GCM) 10K type strain sequencing project: providing services to taxonomists for standard genome sequencing and annotation.</title>
        <authorList>
            <consortium name="The Broad Institute Genomics Platform"/>
            <consortium name="The Broad Institute Genome Sequencing Center for Infectious Disease"/>
            <person name="Wu L."/>
            <person name="Ma J."/>
        </authorList>
    </citation>
    <scope>NUCLEOTIDE SEQUENCE [LARGE SCALE GENOMIC DNA]</scope>
    <source>
        <strain evidence="3">CGMCC 4.7643</strain>
    </source>
</reference>
<dbReference type="EMBL" id="JBHUKU010000017">
    <property type="protein sequence ID" value="MFD2462671.1"/>
    <property type="molecule type" value="Genomic_DNA"/>
</dbReference>